<feature type="region of interest" description="Disordered" evidence="3">
    <location>
        <begin position="366"/>
        <end position="388"/>
    </location>
</feature>
<dbReference type="WBParaSite" id="TREG1_57240.2">
    <property type="protein sequence ID" value="TREG1_57240.2"/>
    <property type="gene ID" value="TREG1_57240"/>
</dbReference>
<dbReference type="InterPro" id="IPR036860">
    <property type="entry name" value="SH2_dom_sf"/>
</dbReference>
<dbReference type="Pfam" id="PF00640">
    <property type="entry name" value="PID"/>
    <property type="match status" value="1"/>
</dbReference>
<evidence type="ECO:0000259" key="5">
    <source>
        <dbReference type="PROSITE" id="PS50001"/>
    </source>
</evidence>
<dbReference type="AlphaFoldDB" id="A0AA85JXD1"/>
<feature type="compositionally biased region" description="Pro residues" evidence="3">
    <location>
        <begin position="186"/>
        <end position="200"/>
    </location>
</feature>
<keyword evidence="6" id="KW-1185">Reference proteome</keyword>
<dbReference type="CDD" id="cd13157">
    <property type="entry name" value="PTB_tensin-related"/>
    <property type="match status" value="1"/>
</dbReference>
<dbReference type="PANTHER" id="PTHR15832:SF2">
    <property type="entry name" value="SH2 DOMAIN-CONTAINING PROTEIN"/>
    <property type="match status" value="1"/>
</dbReference>
<feature type="region of interest" description="Disordered" evidence="3">
    <location>
        <begin position="185"/>
        <end position="235"/>
    </location>
</feature>
<dbReference type="Pfam" id="PF00017">
    <property type="entry name" value="SH2"/>
    <property type="match status" value="1"/>
</dbReference>
<evidence type="ECO:0008006" key="8">
    <source>
        <dbReference type="Google" id="ProtNLM"/>
    </source>
</evidence>
<dbReference type="InterPro" id="IPR000980">
    <property type="entry name" value="SH2"/>
</dbReference>
<dbReference type="Gene3D" id="2.30.29.30">
    <property type="entry name" value="Pleckstrin-homology domain (PH domain)/Phosphotyrosine-binding domain (PTB)"/>
    <property type="match status" value="1"/>
</dbReference>
<feature type="region of interest" description="Disordered" evidence="3">
    <location>
        <begin position="534"/>
        <end position="556"/>
    </location>
</feature>
<feature type="compositionally biased region" description="Low complexity" evidence="3">
    <location>
        <begin position="280"/>
        <end position="300"/>
    </location>
</feature>
<dbReference type="Proteomes" id="UP000050795">
    <property type="component" value="Unassembled WGS sequence"/>
</dbReference>
<feature type="domain" description="SH2" evidence="5">
    <location>
        <begin position="716"/>
        <end position="811"/>
    </location>
</feature>
<feature type="compositionally biased region" description="Polar residues" evidence="3">
    <location>
        <begin position="650"/>
        <end position="669"/>
    </location>
</feature>
<feature type="region of interest" description="Disordered" evidence="3">
    <location>
        <begin position="949"/>
        <end position="972"/>
    </location>
</feature>
<dbReference type="SUPFAM" id="SSF50729">
    <property type="entry name" value="PH domain-like"/>
    <property type="match status" value="1"/>
</dbReference>
<dbReference type="PANTHER" id="PTHR15832">
    <property type="entry name" value="SHC (SRC HOMOLOGY DOMAIN C-TERMINAL) ADAPTOR HOMOLOG"/>
    <property type="match status" value="1"/>
</dbReference>
<feature type="domain" description="PID" evidence="4">
    <location>
        <begin position="19"/>
        <end position="135"/>
    </location>
</feature>
<evidence type="ECO:0000256" key="1">
    <source>
        <dbReference type="ARBA" id="ARBA00022999"/>
    </source>
</evidence>
<evidence type="ECO:0000256" key="2">
    <source>
        <dbReference type="PROSITE-ProRule" id="PRU00191"/>
    </source>
</evidence>
<dbReference type="InterPro" id="IPR006020">
    <property type="entry name" value="PTB/PI_dom"/>
</dbReference>
<feature type="compositionally biased region" description="Low complexity" evidence="3">
    <location>
        <begin position="670"/>
        <end position="681"/>
    </location>
</feature>
<feature type="region of interest" description="Disordered" evidence="3">
    <location>
        <begin position="888"/>
        <end position="916"/>
    </location>
</feature>
<evidence type="ECO:0000256" key="3">
    <source>
        <dbReference type="SAM" id="MobiDB-lite"/>
    </source>
</evidence>
<reference evidence="7" key="2">
    <citation type="submission" date="2023-11" db="UniProtKB">
        <authorList>
            <consortium name="WormBaseParasite"/>
        </authorList>
    </citation>
    <scope>IDENTIFICATION</scope>
</reference>
<evidence type="ECO:0000313" key="6">
    <source>
        <dbReference type="Proteomes" id="UP000050795"/>
    </source>
</evidence>
<protein>
    <recommendedName>
        <fullName evidence="8">SH2 domain-containing protein</fullName>
    </recommendedName>
</protein>
<evidence type="ECO:0000259" key="4">
    <source>
        <dbReference type="PROSITE" id="PS01179"/>
    </source>
</evidence>
<dbReference type="InterPro" id="IPR011993">
    <property type="entry name" value="PH-like_dom_sf"/>
</dbReference>
<reference evidence="6" key="1">
    <citation type="submission" date="2022-06" db="EMBL/GenBank/DDBJ databases">
        <authorList>
            <person name="Berger JAMES D."/>
            <person name="Berger JAMES D."/>
        </authorList>
    </citation>
    <scope>NUCLEOTIDE SEQUENCE [LARGE SCALE GENOMIC DNA]</scope>
</reference>
<evidence type="ECO:0000313" key="7">
    <source>
        <dbReference type="WBParaSite" id="TREG1_57240.2"/>
    </source>
</evidence>
<accession>A0AA85JXD1</accession>
<sequence length="1040" mass="114654">MTFNLPLMKDEIIYRYSSYIGSFPVEEQDNACRAQKVQKELEALRSYTRSKSVIVCVSIRGIKICSDDLKVVYMAHALRRISYATCDATHKQVAFLAREPSGIVNLQYCHVFVTGTSGDAEELNRIIGDAFKLAYLRQRLIKLHQSGKHDASTMLNIPQLSDCYPVWLPQIDETTKSLSLLNTLKLPPPPSFPPPPPPPLTTSTPIENEMKMHEKRNSPTASSSSSELRTCSMPHSATDSNPIITCHHASVDSSCVNNISKMTDEVKIDEQQQQQPVWISSGENPTTSSSSSENDSNQLSVHSDSVLVGRDEKADTSAASITTVMNDNNIQSNKEASELEKKLHRISSPQAIDLAFLRRHFLRRSEGKGSESAKNVRGGSARQPRLRQGTTLSSLLSSARHSAFFPSSTSCVIDSGNVIPETSKSQETPDVSDVLNNLNPTRRPPIFVDLRTFAGGSPVVALKERLDAQAIADAKASAFAEAAAVLAAAKQVSSQSVSTSQSSVSNFPVKVPPPTKSMIYPVVSRASNPSFNENVSSVENSDISPPIPPVRTPQPNMYKPVQQTFAPSDFTGGIQYSSENSYLHGETAAQSQSQYPFKNLTRYTKNDIHQANCHVYRPNENFTSSPFNDPLHVIADSGIHSFQEPHKKQTFPSSRCDNLQTTPTPGSIMSTSSLSTETPTPTATPTPTPEQPSQSPHGCFTTIDNGDNYSLSQAPWYQALLPREIAFELLAREEIGSFLVRNSATHPGCCALSVRVSNKDNPIGITHYLIQRTNRGVRLKGLDKEWPSLQALVTHLTVIPEMLPCPLKLPQYTTNPVFTQFDPHLTTANCASNEVTKQRRNYNARSSRTEMSVNNTDVCSHHHHSQRTLHSVADLPCRPVPPACATISHLGGSTTTTTTTIPTTNPHDQNSFSSSQDRTALSGCYQVSKCSQVNKSSQVPNWLLSQMKSEDNNKSRPLSAKSSTNSPNQKTPKLECIQGWKQNSVDLATIISQSDYDIEDRSLCDNVSNNKHSRKLSYTKMIYHRTIIIITTLFRLCRRR</sequence>
<dbReference type="Gene3D" id="3.30.505.10">
    <property type="entry name" value="SH2 domain"/>
    <property type="match status" value="1"/>
</dbReference>
<feature type="compositionally biased region" description="Polar residues" evidence="3">
    <location>
        <begin position="905"/>
        <end position="916"/>
    </location>
</feature>
<feature type="region of interest" description="Disordered" evidence="3">
    <location>
        <begin position="267"/>
        <end position="312"/>
    </location>
</feature>
<feature type="compositionally biased region" description="Basic and acidic residues" evidence="3">
    <location>
        <begin position="208"/>
        <end position="217"/>
    </location>
</feature>
<feature type="compositionally biased region" description="Low complexity" evidence="3">
    <location>
        <begin position="894"/>
        <end position="904"/>
    </location>
</feature>
<dbReference type="PROSITE" id="PS01179">
    <property type="entry name" value="PID"/>
    <property type="match status" value="1"/>
</dbReference>
<dbReference type="SUPFAM" id="SSF55550">
    <property type="entry name" value="SH2 domain"/>
    <property type="match status" value="1"/>
</dbReference>
<dbReference type="SMART" id="SM00462">
    <property type="entry name" value="PTB"/>
    <property type="match status" value="1"/>
</dbReference>
<feature type="compositionally biased region" description="Polar residues" evidence="3">
    <location>
        <begin position="960"/>
        <end position="971"/>
    </location>
</feature>
<dbReference type="SMART" id="SM00252">
    <property type="entry name" value="SH2"/>
    <property type="match status" value="1"/>
</dbReference>
<dbReference type="PROSITE" id="PS50001">
    <property type="entry name" value="SH2"/>
    <property type="match status" value="1"/>
</dbReference>
<keyword evidence="1 2" id="KW-0727">SH2 domain</keyword>
<proteinExistence type="predicted"/>
<feature type="region of interest" description="Disordered" evidence="3">
    <location>
        <begin position="644"/>
        <end position="704"/>
    </location>
</feature>
<name>A0AA85JXD1_TRIRE</name>
<organism evidence="6 7">
    <name type="scientific">Trichobilharzia regenti</name>
    <name type="common">Nasal bird schistosome</name>
    <dbReference type="NCBI Taxonomy" id="157069"/>
    <lineage>
        <taxon>Eukaryota</taxon>
        <taxon>Metazoa</taxon>
        <taxon>Spiralia</taxon>
        <taxon>Lophotrochozoa</taxon>
        <taxon>Platyhelminthes</taxon>
        <taxon>Trematoda</taxon>
        <taxon>Digenea</taxon>
        <taxon>Strigeidida</taxon>
        <taxon>Schistosomatoidea</taxon>
        <taxon>Schistosomatidae</taxon>
        <taxon>Trichobilharzia</taxon>
    </lineage>
</organism>
<feature type="compositionally biased region" description="Polar residues" evidence="3">
    <location>
        <begin position="218"/>
        <end position="235"/>
    </location>
</feature>